<dbReference type="Proteomes" id="UP000182658">
    <property type="component" value="Unassembled WGS sequence"/>
</dbReference>
<name>A0A1J7J620_9PEZI</name>
<feature type="compositionally biased region" description="Polar residues" evidence="1">
    <location>
        <begin position="54"/>
        <end position="64"/>
    </location>
</feature>
<dbReference type="PANTHER" id="PTHR37540">
    <property type="entry name" value="TRANSCRIPTION FACTOR (ACR-2), PUTATIVE-RELATED-RELATED"/>
    <property type="match status" value="1"/>
</dbReference>
<dbReference type="InParanoid" id="A0A1J7J620"/>
<protein>
    <submittedName>
        <fullName evidence="2">Uncharacterized protein</fullName>
    </submittedName>
</protein>
<dbReference type="STRING" id="1408157.A0A1J7J620"/>
<proteinExistence type="predicted"/>
<accession>A0A1J7J620</accession>
<dbReference type="EMBL" id="KV875103">
    <property type="protein sequence ID" value="OIW24596.1"/>
    <property type="molecule type" value="Genomic_DNA"/>
</dbReference>
<reference evidence="2 3" key="1">
    <citation type="submission" date="2016-10" db="EMBL/GenBank/DDBJ databases">
        <title>Draft genome sequence of Coniochaeta ligniaria NRRL30616, a lignocellulolytic fungus for bioabatement of inhibitors in plant biomass hydrolysates.</title>
        <authorList>
            <consortium name="DOE Joint Genome Institute"/>
            <person name="Jimenez D.J."/>
            <person name="Hector R.E."/>
            <person name="Riley R."/>
            <person name="Sun H."/>
            <person name="Grigoriev I.V."/>
            <person name="Van Elsas J.D."/>
            <person name="Nichols N.N."/>
        </authorList>
    </citation>
    <scope>NUCLEOTIDE SEQUENCE [LARGE SCALE GENOMIC DNA]</scope>
    <source>
        <strain evidence="2 3">NRRL 30616</strain>
    </source>
</reference>
<evidence type="ECO:0000313" key="3">
    <source>
        <dbReference type="Proteomes" id="UP000182658"/>
    </source>
</evidence>
<feature type="compositionally biased region" description="Basic and acidic residues" evidence="1">
    <location>
        <begin position="67"/>
        <end position="80"/>
    </location>
</feature>
<sequence>MSSTNGKPRSTIQFINVSHPEARNDTPKHRAIIRSHAARVTHAVARQARTIQYQAGKSATTQQQHARRIETDKPVLDRDPPPAIPSVTGNMSERGTEAESEYDVMSIPLVGVPGSERTGISTSFATPLTPIEHFLLVYYVTSVIPYLNTQCRSLKARGLKFVDCMAKEWVRLALRDASFLNGIFLNASRHLSAIHPQRDQQQLFADLAVRFKLACVRAVSAAISADAGTKSFSDSVVAVTIVMAFDEISLGDLAMSRRHVQGAVRMVELNGGPKTLGLNGFLEMVLQKYVGEVGLVGGVQSPPCGSAFGANGQH</sequence>
<gene>
    <name evidence="2" type="ORF">CONLIGDRAFT_685558</name>
</gene>
<dbReference type="AlphaFoldDB" id="A0A1J7J620"/>
<feature type="region of interest" description="Disordered" evidence="1">
    <location>
        <begin position="54"/>
        <end position="93"/>
    </location>
</feature>
<dbReference type="OrthoDB" id="5620at2759"/>
<evidence type="ECO:0000256" key="1">
    <source>
        <dbReference type="SAM" id="MobiDB-lite"/>
    </source>
</evidence>
<keyword evidence="3" id="KW-1185">Reference proteome</keyword>
<organism evidence="2 3">
    <name type="scientific">Coniochaeta ligniaria NRRL 30616</name>
    <dbReference type="NCBI Taxonomy" id="1408157"/>
    <lineage>
        <taxon>Eukaryota</taxon>
        <taxon>Fungi</taxon>
        <taxon>Dikarya</taxon>
        <taxon>Ascomycota</taxon>
        <taxon>Pezizomycotina</taxon>
        <taxon>Sordariomycetes</taxon>
        <taxon>Sordariomycetidae</taxon>
        <taxon>Coniochaetales</taxon>
        <taxon>Coniochaetaceae</taxon>
        <taxon>Coniochaeta</taxon>
    </lineage>
</organism>
<evidence type="ECO:0000313" key="2">
    <source>
        <dbReference type="EMBL" id="OIW24596.1"/>
    </source>
</evidence>